<dbReference type="Proteomes" id="UP001056201">
    <property type="component" value="Chromosome 1"/>
</dbReference>
<proteinExistence type="predicted"/>
<evidence type="ECO:0000313" key="5">
    <source>
        <dbReference type="Proteomes" id="UP001056201"/>
    </source>
</evidence>
<comment type="subcellular location">
    <subcellularLocation>
        <location evidence="1">Membrane</location>
    </subcellularLocation>
</comment>
<gene>
    <name evidence="4" type="ORF">MW290_06275</name>
</gene>
<evidence type="ECO:0000256" key="3">
    <source>
        <dbReference type="SAM" id="SignalP"/>
    </source>
</evidence>
<evidence type="ECO:0000313" key="4">
    <source>
        <dbReference type="EMBL" id="URI08180.1"/>
    </source>
</evidence>
<organism evidence="4 5">
    <name type="scientific">Aquincola tertiaricarbonis</name>
    <dbReference type="NCBI Taxonomy" id="391953"/>
    <lineage>
        <taxon>Bacteria</taxon>
        <taxon>Pseudomonadati</taxon>
        <taxon>Pseudomonadota</taxon>
        <taxon>Betaproteobacteria</taxon>
        <taxon>Burkholderiales</taxon>
        <taxon>Sphaerotilaceae</taxon>
        <taxon>Aquincola</taxon>
    </lineage>
</organism>
<evidence type="ECO:0000256" key="2">
    <source>
        <dbReference type="ARBA" id="ARBA00023136"/>
    </source>
</evidence>
<evidence type="ECO:0008006" key="6">
    <source>
        <dbReference type="Google" id="ProtNLM"/>
    </source>
</evidence>
<protein>
    <recommendedName>
        <fullName evidence="6">Glycine zipper 2TM domain-containing protein</fullName>
    </recommendedName>
</protein>
<dbReference type="PANTHER" id="PTHR35603">
    <property type="match status" value="1"/>
</dbReference>
<keyword evidence="3" id="KW-0732">Signal</keyword>
<dbReference type="PROSITE" id="PS51257">
    <property type="entry name" value="PROKAR_LIPOPROTEIN"/>
    <property type="match status" value="1"/>
</dbReference>
<accession>A0ABY4SA83</accession>
<dbReference type="PANTHER" id="PTHR35603:SF2">
    <property type="entry name" value="OUTER MEMBRANE LIPOPROTEIN"/>
    <property type="match status" value="1"/>
</dbReference>
<evidence type="ECO:0000256" key="1">
    <source>
        <dbReference type="ARBA" id="ARBA00004370"/>
    </source>
</evidence>
<feature type="signal peptide" evidence="3">
    <location>
        <begin position="1"/>
        <end position="21"/>
    </location>
</feature>
<dbReference type="InterPro" id="IPR051407">
    <property type="entry name" value="Bact_OM_lipoprot/Surf_antigen"/>
</dbReference>
<keyword evidence="5" id="KW-1185">Reference proteome</keyword>
<dbReference type="EMBL" id="CP097635">
    <property type="protein sequence ID" value="URI08180.1"/>
    <property type="molecule type" value="Genomic_DNA"/>
</dbReference>
<name>A0ABY4SA83_AQUTE</name>
<reference evidence="4" key="1">
    <citation type="submission" date="2022-05" db="EMBL/GenBank/DDBJ databases">
        <title>An RpoN-dependent PEP-CTERM gene is involved in floc formation of an Aquincola tertiaricarbonis strain.</title>
        <authorList>
            <person name="Qiu D."/>
            <person name="Xia M."/>
        </authorList>
    </citation>
    <scope>NUCLEOTIDE SEQUENCE</scope>
    <source>
        <strain evidence="4">RN12</strain>
    </source>
</reference>
<dbReference type="RefSeq" id="WP_250196401.1">
    <property type="nucleotide sequence ID" value="NZ_CP097635.1"/>
</dbReference>
<keyword evidence="2" id="KW-0472">Membrane</keyword>
<feature type="chain" id="PRO_5045071151" description="Glycine zipper 2TM domain-containing protein" evidence="3">
    <location>
        <begin position="22"/>
        <end position="214"/>
    </location>
</feature>
<sequence>MNLRFPLVAVSLAAACSAAFAGTEYGHVISSTAVIAQVTVPQQQCTEQQAAVAPRTSGGGALLGALVGGVVGHGLGQGFGRAAATGLGVVAGSVIGDRAEAANTPAETVPVRSCQTSYTVENRVVGYDVTYEYNGQRYTTRLAQDPGERIALNVNVTPQQVGAAVPAATTVVTPAPVVTYPVPVVATAVAPAYYYNPYVPRVNLMLGGYWHHYR</sequence>